<dbReference type="EMBL" id="JADBJN010000001">
    <property type="protein sequence ID" value="KAG5680439.1"/>
    <property type="molecule type" value="Genomic_DNA"/>
</dbReference>
<dbReference type="Proteomes" id="UP001107558">
    <property type="component" value="Chromosome 1"/>
</dbReference>
<dbReference type="Gene3D" id="1.20.140.150">
    <property type="match status" value="1"/>
</dbReference>
<feature type="transmembrane region" description="Helical" evidence="2">
    <location>
        <begin position="78"/>
        <end position="102"/>
    </location>
</feature>
<keyword evidence="2" id="KW-0812">Transmembrane</keyword>
<keyword evidence="4" id="KW-1185">Reference proteome</keyword>
<organism evidence="3 4">
    <name type="scientific">Polypedilum vanderplanki</name>
    <name type="common">Sleeping chironomid midge</name>
    <dbReference type="NCBI Taxonomy" id="319348"/>
    <lineage>
        <taxon>Eukaryota</taxon>
        <taxon>Metazoa</taxon>
        <taxon>Ecdysozoa</taxon>
        <taxon>Arthropoda</taxon>
        <taxon>Hexapoda</taxon>
        <taxon>Insecta</taxon>
        <taxon>Pterygota</taxon>
        <taxon>Neoptera</taxon>
        <taxon>Endopterygota</taxon>
        <taxon>Diptera</taxon>
        <taxon>Nematocera</taxon>
        <taxon>Chironomoidea</taxon>
        <taxon>Chironomidae</taxon>
        <taxon>Chironominae</taxon>
        <taxon>Polypedilum</taxon>
        <taxon>Polypedilum</taxon>
    </lineage>
</organism>
<name>A0A9J6CEU0_POLVA</name>
<sequence length="311" mass="33618">MATSSFFIAIITTISFISFALSCAAVFLLIWGYFEDAHGGFGADRGYFGPWKVCKELAYNREKCGSFENASRFKPSNFVFASGLAIVLSTICLGIYCILSVIQIAAVSSREKIVMKYSTLVSVKVILAFIGAITSIASAGMFAIQTDDRRRGFTVSRGLSFYLVVVCVITTILLCVLSLYDLMFSRRAGGDPTDAPDVTGSRAITYDNPGYREGDHNRGVSMTVASGKPYAGSFGSVTTTMTSVSNGSSMTDGSVIMTSRGPLRSSLKKPKPKINNDDFGIQNPGFGNSSPRFERKNSVKKVRIQTHSTEV</sequence>
<evidence type="ECO:0000256" key="1">
    <source>
        <dbReference type="SAM" id="MobiDB-lite"/>
    </source>
</evidence>
<gene>
    <name evidence="3" type="ORF">PVAND_009947</name>
</gene>
<keyword evidence="2" id="KW-0472">Membrane</keyword>
<dbReference type="AlphaFoldDB" id="A0A9J6CEU0"/>
<dbReference type="OrthoDB" id="6420920at2759"/>
<evidence type="ECO:0000313" key="3">
    <source>
        <dbReference type="EMBL" id="KAG5680439.1"/>
    </source>
</evidence>
<feature type="transmembrane region" description="Helical" evidence="2">
    <location>
        <begin position="7"/>
        <end position="34"/>
    </location>
</feature>
<evidence type="ECO:0000256" key="2">
    <source>
        <dbReference type="SAM" id="Phobius"/>
    </source>
</evidence>
<evidence type="ECO:0000313" key="4">
    <source>
        <dbReference type="Proteomes" id="UP001107558"/>
    </source>
</evidence>
<reference evidence="3" key="1">
    <citation type="submission" date="2021-03" db="EMBL/GenBank/DDBJ databases">
        <title>Chromosome level genome of the anhydrobiotic midge Polypedilum vanderplanki.</title>
        <authorList>
            <person name="Yoshida Y."/>
            <person name="Kikawada T."/>
            <person name="Gusev O."/>
        </authorList>
    </citation>
    <scope>NUCLEOTIDE SEQUENCE</scope>
    <source>
        <strain evidence="3">NIAS01</strain>
        <tissue evidence="3">Whole body or cell culture</tissue>
    </source>
</reference>
<proteinExistence type="predicted"/>
<feature type="transmembrane region" description="Helical" evidence="2">
    <location>
        <begin position="159"/>
        <end position="180"/>
    </location>
</feature>
<protein>
    <submittedName>
        <fullName evidence="3">Uncharacterized protein</fullName>
    </submittedName>
</protein>
<feature type="region of interest" description="Disordered" evidence="1">
    <location>
        <begin position="191"/>
        <end position="218"/>
    </location>
</feature>
<accession>A0A9J6CEU0</accession>
<keyword evidence="2" id="KW-1133">Transmembrane helix</keyword>
<comment type="caution">
    <text evidence="3">The sequence shown here is derived from an EMBL/GenBank/DDBJ whole genome shotgun (WGS) entry which is preliminary data.</text>
</comment>
<feature type="transmembrane region" description="Helical" evidence="2">
    <location>
        <begin position="123"/>
        <end position="144"/>
    </location>
</feature>
<feature type="region of interest" description="Disordered" evidence="1">
    <location>
        <begin position="260"/>
        <end position="311"/>
    </location>
</feature>